<keyword evidence="3" id="KW-0862">Zinc</keyword>
<organism evidence="5 6">
    <name type="scientific">Streptomyces kasugaensis</name>
    <dbReference type="NCBI Taxonomy" id="1946"/>
    <lineage>
        <taxon>Bacteria</taxon>
        <taxon>Bacillati</taxon>
        <taxon>Actinomycetota</taxon>
        <taxon>Actinomycetes</taxon>
        <taxon>Kitasatosporales</taxon>
        <taxon>Streptomycetaceae</taxon>
        <taxon>Streptomyces</taxon>
    </lineage>
</organism>
<dbReference type="InterPro" id="IPR002933">
    <property type="entry name" value="Peptidase_M20"/>
</dbReference>
<evidence type="ECO:0000313" key="6">
    <source>
        <dbReference type="Proteomes" id="UP000292452"/>
    </source>
</evidence>
<dbReference type="GO" id="GO:0016813">
    <property type="term" value="F:hydrolase activity, acting on carbon-nitrogen (but not peptide) bonds, in linear amidines"/>
    <property type="evidence" value="ECO:0007669"/>
    <property type="project" value="InterPro"/>
</dbReference>
<dbReference type="InterPro" id="IPR010158">
    <property type="entry name" value="Amidase_Cbmase"/>
</dbReference>
<evidence type="ECO:0000256" key="2">
    <source>
        <dbReference type="ARBA" id="ARBA00022801"/>
    </source>
</evidence>
<feature type="binding site" evidence="4">
    <location>
        <position position="282"/>
    </location>
    <ligand>
        <name>allantoate</name>
        <dbReference type="ChEBI" id="CHEBI:17536"/>
    </ligand>
</feature>
<accession>A0A4Q9HZE8</accession>
<keyword evidence="2 5" id="KW-0378">Hydrolase</keyword>
<dbReference type="Proteomes" id="UP000292452">
    <property type="component" value="Unassembled WGS sequence"/>
</dbReference>
<gene>
    <name evidence="5" type="ORF">EYS09_06380</name>
</gene>
<dbReference type="PIRSF" id="PIRSF001235">
    <property type="entry name" value="Amidase_carbamoylase"/>
    <property type="match status" value="1"/>
</dbReference>
<comment type="similarity">
    <text evidence="1">Belongs to the peptidase M20 family.</text>
</comment>
<dbReference type="SUPFAM" id="SSF55031">
    <property type="entry name" value="Bacterial exopeptidase dimerisation domain"/>
    <property type="match status" value="1"/>
</dbReference>
<feature type="binding site" evidence="3">
    <location>
        <position position="186"/>
    </location>
    <ligand>
        <name>Zn(2+)</name>
        <dbReference type="ChEBI" id="CHEBI:29105"/>
        <label>1</label>
    </ligand>
</feature>
<feature type="binding site" evidence="3">
    <location>
        <position position="86"/>
    </location>
    <ligand>
        <name>Zn(2+)</name>
        <dbReference type="ChEBI" id="CHEBI:29105"/>
        <label>2</label>
    </ligand>
</feature>
<feature type="binding site" evidence="3">
    <location>
        <position position="121"/>
    </location>
    <ligand>
        <name>Zn(2+)</name>
        <dbReference type="ChEBI" id="CHEBI:29105"/>
        <label>2</label>
    </ligand>
</feature>
<dbReference type="PANTHER" id="PTHR32494:SF5">
    <property type="entry name" value="ALLANTOATE AMIDOHYDROLASE"/>
    <property type="match status" value="1"/>
</dbReference>
<dbReference type="InterPro" id="IPR036264">
    <property type="entry name" value="Bact_exopeptidase_dim_dom"/>
</dbReference>
<dbReference type="GO" id="GO:0046872">
    <property type="term" value="F:metal ion binding"/>
    <property type="evidence" value="ECO:0007669"/>
    <property type="project" value="UniProtKB-KW"/>
</dbReference>
<dbReference type="Pfam" id="PF01546">
    <property type="entry name" value="Peptidase_M20"/>
    <property type="match status" value="1"/>
</dbReference>
<comment type="cofactor">
    <cofactor evidence="3">
        <name>Zn(2+)</name>
        <dbReference type="ChEBI" id="CHEBI:29105"/>
    </cofactor>
    <text evidence="3">Binds 2 Zn(2+) ions per subunit.</text>
</comment>
<feature type="binding site" evidence="4">
    <location>
        <position position="211"/>
    </location>
    <ligand>
        <name>allantoate</name>
        <dbReference type="ChEBI" id="CHEBI:17536"/>
    </ligand>
</feature>
<feature type="binding site" evidence="3">
    <location>
        <position position="386"/>
    </location>
    <ligand>
        <name>Zn(2+)</name>
        <dbReference type="ChEBI" id="CHEBI:29105"/>
        <label>2</label>
    </ligand>
</feature>
<protein>
    <submittedName>
        <fullName evidence="5">Allantoate amidohydrolase</fullName>
    </submittedName>
</protein>
<dbReference type="CDD" id="cd03884">
    <property type="entry name" value="M20_bAS"/>
    <property type="match status" value="1"/>
</dbReference>
<dbReference type="SUPFAM" id="SSF53187">
    <property type="entry name" value="Zn-dependent exopeptidases"/>
    <property type="match status" value="1"/>
</dbReference>
<keyword evidence="3" id="KW-0479">Metal-binding</keyword>
<keyword evidence="6" id="KW-1185">Reference proteome</keyword>
<dbReference type="PANTHER" id="PTHR32494">
    <property type="entry name" value="ALLANTOATE DEIMINASE-RELATED"/>
    <property type="match status" value="1"/>
</dbReference>
<proteinExistence type="inferred from homology"/>
<dbReference type="Gene3D" id="3.30.70.360">
    <property type="match status" value="1"/>
</dbReference>
<evidence type="ECO:0000256" key="1">
    <source>
        <dbReference type="ARBA" id="ARBA00006153"/>
    </source>
</evidence>
<dbReference type="NCBIfam" id="NF006770">
    <property type="entry name" value="PRK09290.1-4"/>
    <property type="match status" value="1"/>
</dbReference>
<evidence type="ECO:0000313" key="5">
    <source>
        <dbReference type="EMBL" id="TBO60485.1"/>
    </source>
</evidence>
<dbReference type="AlphaFoldDB" id="A0A4Q9HZE8"/>
<name>A0A4Q9HZE8_STRKA</name>
<evidence type="ECO:0000256" key="3">
    <source>
        <dbReference type="PIRSR" id="PIRSR001235-1"/>
    </source>
</evidence>
<feature type="binding site" evidence="4">
    <location>
        <position position="269"/>
    </location>
    <ligand>
        <name>allantoate</name>
        <dbReference type="ChEBI" id="CHEBI:17536"/>
    </ligand>
</feature>
<reference evidence="5 6" key="1">
    <citation type="submission" date="2019-02" db="EMBL/GenBank/DDBJ databases">
        <title>Draft Genome Sequence of Streptomyces sp. AM-2504, identified by 16S rRNA comparative analysis as a Streptomyces Kasugaensis strain.</title>
        <authorList>
            <person name="Napolioni V."/>
            <person name="Giuliodori A.M."/>
            <person name="Spurio R."/>
            <person name="Fabbretti A."/>
        </authorList>
    </citation>
    <scope>NUCLEOTIDE SEQUENCE [LARGE SCALE GENOMIC DNA]</scope>
    <source>
        <strain evidence="5 6">AM-2504</strain>
    </source>
</reference>
<feature type="binding site" evidence="3">
    <location>
        <position position="75"/>
    </location>
    <ligand>
        <name>Zn(2+)</name>
        <dbReference type="ChEBI" id="CHEBI:29105"/>
        <label>1</label>
    </ligand>
</feature>
<dbReference type="EMBL" id="SIXH01000037">
    <property type="protein sequence ID" value="TBO60485.1"/>
    <property type="molecule type" value="Genomic_DNA"/>
</dbReference>
<dbReference type="NCBIfam" id="TIGR01879">
    <property type="entry name" value="hydantase"/>
    <property type="match status" value="1"/>
</dbReference>
<feature type="binding site" evidence="3">
    <location>
        <position position="86"/>
    </location>
    <ligand>
        <name>Zn(2+)</name>
        <dbReference type="ChEBI" id="CHEBI:29105"/>
        <label>1</label>
    </ligand>
</feature>
<comment type="caution">
    <text evidence="5">The sequence shown here is derived from an EMBL/GenBank/DDBJ whole genome shotgun (WGS) entry which is preliminary data.</text>
</comment>
<evidence type="ECO:0000256" key="4">
    <source>
        <dbReference type="PIRSR" id="PIRSR001235-2"/>
    </source>
</evidence>
<dbReference type="Gene3D" id="3.40.630.10">
    <property type="entry name" value="Zn peptidases"/>
    <property type="match status" value="1"/>
</dbReference>
<sequence>MWEELRPIGRDSSSGGYRRHAWNGADTDCRAWFRAQAEARGLAYELDRNGNQWAWLGATTYRDVAAGDAVVTGSHLDSVPDGGAFDGPLGVVSSFAALDELRRRGAEFGKPLAIVNFGDEEGARFGVACVGSRLTAGALTAEAAHALRDADGVTLPQAMERAGHDPAAIGPDPDRLARIGAFVELHVEQGRALDLSGDPVGIASAIWPHGRWRFDFHGEANHAGTTRLEDRHDPMLTYAETVLAARERARLAGALATFGKVSVVPNGVNAIPSLVRGWLDSRAADQDTLDRVVQEIERAAAERGARDGVDVRVVRESFSPVVEFRHALRDELRALLGGADGAGGKGGGRARPVPVLGTGAGHDAGILSGTVPTAMLFVRNPTGVSHSPAESAAEDDCVAGVTALADVLEGLACT</sequence>